<comment type="caution">
    <text evidence="1">The sequence shown here is derived from an EMBL/GenBank/DDBJ whole genome shotgun (WGS) entry which is preliminary data.</text>
</comment>
<reference evidence="1 2" key="1">
    <citation type="journal article" date="2021" name="BMC Genomics">
        <title>Datura genome reveals duplications of psychoactive alkaloid biosynthetic genes and high mutation rate following tissue culture.</title>
        <authorList>
            <person name="Rajewski A."/>
            <person name="Carter-House D."/>
            <person name="Stajich J."/>
            <person name="Litt A."/>
        </authorList>
    </citation>
    <scope>NUCLEOTIDE SEQUENCE [LARGE SCALE GENOMIC DNA]</scope>
    <source>
        <strain evidence="1">AR-01</strain>
    </source>
</reference>
<evidence type="ECO:0000313" key="2">
    <source>
        <dbReference type="Proteomes" id="UP000823775"/>
    </source>
</evidence>
<keyword evidence="2" id="KW-1185">Reference proteome</keyword>
<evidence type="ECO:0000313" key="1">
    <source>
        <dbReference type="EMBL" id="MCD7459680.1"/>
    </source>
</evidence>
<protein>
    <submittedName>
        <fullName evidence="1">Uncharacterized protein</fullName>
    </submittedName>
</protein>
<proteinExistence type="predicted"/>
<feature type="non-terminal residue" evidence="1">
    <location>
        <position position="1"/>
    </location>
</feature>
<dbReference type="Proteomes" id="UP000823775">
    <property type="component" value="Unassembled WGS sequence"/>
</dbReference>
<organism evidence="1 2">
    <name type="scientific">Datura stramonium</name>
    <name type="common">Jimsonweed</name>
    <name type="synonym">Common thornapple</name>
    <dbReference type="NCBI Taxonomy" id="4076"/>
    <lineage>
        <taxon>Eukaryota</taxon>
        <taxon>Viridiplantae</taxon>
        <taxon>Streptophyta</taxon>
        <taxon>Embryophyta</taxon>
        <taxon>Tracheophyta</taxon>
        <taxon>Spermatophyta</taxon>
        <taxon>Magnoliopsida</taxon>
        <taxon>eudicotyledons</taxon>
        <taxon>Gunneridae</taxon>
        <taxon>Pentapetalae</taxon>
        <taxon>asterids</taxon>
        <taxon>lamiids</taxon>
        <taxon>Solanales</taxon>
        <taxon>Solanaceae</taxon>
        <taxon>Solanoideae</taxon>
        <taxon>Datureae</taxon>
        <taxon>Datura</taxon>
    </lineage>
</organism>
<name>A0ABS8SL66_DATST</name>
<sequence>DQNQVLVVPAGDRRNIGGDPRIVAKMLMLYRILGEKLSIRCHTGVSQIVTREVQVKRGSGQWPKALHPDLCFNLRFAGEAAQ</sequence>
<dbReference type="EMBL" id="JACEIK010000601">
    <property type="protein sequence ID" value="MCD7459680.1"/>
    <property type="molecule type" value="Genomic_DNA"/>
</dbReference>
<accession>A0ABS8SL66</accession>
<gene>
    <name evidence="1" type="ORF">HAX54_041612</name>
</gene>